<feature type="transmembrane region" description="Helical" evidence="2">
    <location>
        <begin position="91"/>
        <end position="111"/>
    </location>
</feature>
<accession>A0A024UC27</accession>
<gene>
    <name evidence="3" type="ORF">H310_04361</name>
</gene>
<sequence length="409" mass="46266">MHMSTEDTARPTQAATANPTSTNGEEEPLLSAQPAPTVVTNNDGRTWIDTNPLSRWIVSQWEETYEFEALCVETTRNALGIPSYSWRGLPLLYAAMIVGIAIAVVVDGLTYKDDNDDDDDDSDRKSKSWQRHPSSTDLSDMIHQYTWYHVLVAVLVFNACYSLAAYRANLNGWRLFLQRCKEVCIVVAQVLFFLNIFGTVHVSWMWVAAPVIVWTLLLVLRLQWQALVGLTAILAAFKLSSAAADAQWTWTMVFTPIWVLLVCIASLWLLLREKGSYVVRGYWIPQVFAFFFVAVPWVIKMQVFPQVDSHSPPSANATAGGPGQDVVVVDDSNDDNWFAFRYWWLLLVWVLPPIFFLAHMLISTLYASFQRAQAMDRQAELQRRDAFGWRQSQANESALQQPTNASSAV</sequence>
<feature type="transmembrane region" description="Helical" evidence="2">
    <location>
        <begin position="342"/>
        <end position="367"/>
    </location>
</feature>
<feature type="transmembrane region" description="Helical" evidence="2">
    <location>
        <begin position="147"/>
        <end position="168"/>
    </location>
</feature>
<keyword evidence="2" id="KW-1133">Transmembrane helix</keyword>
<dbReference type="OrthoDB" id="86783at2759"/>
<feature type="region of interest" description="Disordered" evidence="1">
    <location>
        <begin position="115"/>
        <end position="136"/>
    </location>
</feature>
<dbReference type="AlphaFoldDB" id="A0A024UC27"/>
<protein>
    <recommendedName>
        <fullName evidence="4">Transmembrane protein</fullName>
    </recommendedName>
</protein>
<feature type="region of interest" description="Disordered" evidence="1">
    <location>
        <begin position="1"/>
        <end position="43"/>
    </location>
</feature>
<evidence type="ECO:0000256" key="2">
    <source>
        <dbReference type="SAM" id="Phobius"/>
    </source>
</evidence>
<dbReference type="EMBL" id="KI913958">
    <property type="protein sequence ID" value="ETW03946.1"/>
    <property type="molecule type" value="Genomic_DNA"/>
</dbReference>
<organism evidence="3">
    <name type="scientific">Aphanomyces invadans</name>
    <dbReference type="NCBI Taxonomy" id="157072"/>
    <lineage>
        <taxon>Eukaryota</taxon>
        <taxon>Sar</taxon>
        <taxon>Stramenopiles</taxon>
        <taxon>Oomycota</taxon>
        <taxon>Saprolegniomycetes</taxon>
        <taxon>Saprolegniales</taxon>
        <taxon>Verrucalvaceae</taxon>
        <taxon>Aphanomyces</taxon>
    </lineage>
</organism>
<dbReference type="VEuPathDB" id="FungiDB:H310_04361"/>
<name>A0A024UC27_9STRA</name>
<feature type="transmembrane region" description="Helical" evidence="2">
    <location>
        <begin position="282"/>
        <end position="299"/>
    </location>
</feature>
<keyword evidence="2" id="KW-0472">Membrane</keyword>
<proteinExistence type="predicted"/>
<reference evidence="3" key="1">
    <citation type="submission" date="2013-12" db="EMBL/GenBank/DDBJ databases">
        <title>The Genome Sequence of Aphanomyces invadans NJM9701.</title>
        <authorList>
            <consortium name="The Broad Institute Genomics Platform"/>
            <person name="Russ C."/>
            <person name="Tyler B."/>
            <person name="van West P."/>
            <person name="Dieguez-Uribeondo J."/>
            <person name="Young S.K."/>
            <person name="Zeng Q."/>
            <person name="Gargeya S."/>
            <person name="Fitzgerald M."/>
            <person name="Abouelleil A."/>
            <person name="Alvarado L."/>
            <person name="Chapman S.B."/>
            <person name="Gainer-Dewar J."/>
            <person name="Goldberg J."/>
            <person name="Griggs A."/>
            <person name="Gujja S."/>
            <person name="Hansen M."/>
            <person name="Howarth C."/>
            <person name="Imamovic A."/>
            <person name="Ireland A."/>
            <person name="Larimer J."/>
            <person name="McCowan C."/>
            <person name="Murphy C."/>
            <person name="Pearson M."/>
            <person name="Poon T.W."/>
            <person name="Priest M."/>
            <person name="Roberts A."/>
            <person name="Saif S."/>
            <person name="Shea T."/>
            <person name="Sykes S."/>
            <person name="Wortman J."/>
            <person name="Nusbaum C."/>
            <person name="Birren B."/>
        </authorList>
    </citation>
    <scope>NUCLEOTIDE SEQUENCE [LARGE SCALE GENOMIC DNA]</scope>
    <source>
        <strain evidence="3">NJM9701</strain>
    </source>
</reference>
<feature type="compositionally biased region" description="Polar residues" evidence="1">
    <location>
        <begin position="10"/>
        <end position="23"/>
    </location>
</feature>
<feature type="transmembrane region" description="Helical" evidence="2">
    <location>
        <begin position="180"/>
        <end position="197"/>
    </location>
</feature>
<keyword evidence="2" id="KW-0812">Transmembrane</keyword>
<feature type="transmembrane region" description="Helical" evidence="2">
    <location>
        <begin position="250"/>
        <end position="270"/>
    </location>
</feature>
<evidence type="ECO:0000256" key="1">
    <source>
        <dbReference type="SAM" id="MobiDB-lite"/>
    </source>
</evidence>
<evidence type="ECO:0008006" key="4">
    <source>
        <dbReference type="Google" id="ProtNLM"/>
    </source>
</evidence>
<dbReference type="RefSeq" id="XP_008866902.1">
    <property type="nucleotide sequence ID" value="XM_008868680.1"/>
</dbReference>
<evidence type="ECO:0000313" key="3">
    <source>
        <dbReference type="EMBL" id="ETW03946.1"/>
    </source>
</evidence>
<dbReference type="GeneID" id="20081411"/>